<keyword evidence="4" id="KW-1185">Reference proteome</keyword>
<sequence length="440" mass="53619">MFILHIKNHSNVIMWFVLVFSINLTEFSSKLDNLCEKRFKYSENILQTFADTDYFEILLETLNLEMDVNESISNYIRRSKSQMFKIFIDTRNNEELNTNILDKIECFYLKKCSLKVYIFFVHYFKFIDDGNTTYIRKIFLYDKLLSVLIAKLFIFSKIFRIFFVCFSNFNYTYFRFMIYDVKFSSEYVLNLPDKFLEFVTNTYAFSITASIFYTRIILSSKCYKNLNNLDNKTFYEEQMDYFNGIILKYQIEFYWRYEYALNHDQNSYSFKIRKNYSLKIVSLEISKSLKNDKINITTYISIQDRFFSYENIFFYDLAKTRYKTLILLNDYRDNSEYIYFECYFIGYDFRSKTAKYIFKSIFFEKKDKIILYVDENLKIVNILQYKDINNAYATINLENECIENIIANLFKWLIVKLFLPNLNFTQQIFINMLYENIFDL</sequence>
<feature type="signal peptide" evidence="2">
    <location>
        <begin position="1"/>
        <end position="27"/>
    </location>
</feature>
<reference evidence="3 4" key="1">
    <citation type="submission" date="2017-12" db="EMBL/GenBank/DDBJ databases">
        <authorList>
            <person name="Pombert J.-F."/>
            <person name="Haag K.L."/>
            <person name="Ebert D."/>
        </authorList>
    </citation>
    <scope>NUCLEOTIDE SEQUENCE [LARGE SCALE GENOMIC DNA]</scope>
    <source>
        <strain evidence="3">BE-OM-2</strain>
    </source>
</reference>
<dbReference type="VEuPathDB" id="MicrosporidiaDB:CWI36_0112p0020"/>
<evidence type="ECO:0000313" key="3">
    <source>
        <dbReference type="EMBL" id="TBU08647.1"/>
    </source>
</evidence>
<evidence type="ECO:0000313" key="4">
    <source>
        <dbReference type="Proteomes" id="UP000291404"/>
    </source>
</evidence>
<dbReference type="AlphaFoldDB" id="A0A4Q9LKT3"/>
<keyword evidence="1" id="KW-0812">Transmembrane</keyword>
<organism evidence="3 4">
    <name type="scientific">Hamiltosporidium magnivora</name>
    <dbReference type="NCBI Taxonomy" id="148818"/>
    <lineage>
        <taxon>Eukaryota</taxon>
        <taxon>Fungi</taxon>
        <taxon>Fungi incertae sedis</taxon>
        <taxon>Microsporidia</taxon>
        <taxon>Dubosqiidae</taxon>
        <taxon>Hamiltosporidium</taxon>
    </lineage>
</organism>
<feature type="transmembrane region" description="Helical" evidence="1">
    <location>
        <begin position="198"/>
        <end position="218"/>
    </location>
</feature>
<keyword evidence="1" id="KW-0472">Membrane</keyword>
<dbReference type="Proteomes" id="UP000291404">
    <property type="component" value="Unassembled WGS sequence"/>
</dbReference>
<gene>
    <name evidence="3" type="ORF">CWI36_0112p0020</name>
</gene>
<comment type="caution">
    <text evidence="3">The sequence shown here is derived from an EMBL/GenBank/DDBJ whole genome shotgun (WGS) entry which is preliminary data.</text>
</comment>
<dbReference type="EMBL" id="PITI01000112">
    <property type="protein sequence ID" value="TBU08647.1"/>
    <property type="molecule type" value="Genomic_DNA"/>
</dbReference>
<feature type="chain" id="PRO_5020377263" evidence="2">
    <location>
        <begin position="28"/>
        <end position="440"/>
    </location>
</feature>
<keyword evidence="2" id="KW-0732">Signal</keyword>
<evidence type="ECO:0000256" key="2">
    <source>
        <dbReference type="SAM" id="SignalP"/>
    </source>
</evidence>
<accession>A0A4Q9LKT3</accession>
<keyword evidence="1" id="KW-1133">Transmembrane helix</keyword>
<evidence type="ECO:0000256" key="1">
    <source>
        <dbReference type="SAM" id="Phobius"/>
    </source>
</evidence>
<dbReference type="VEuPathDB" id="MicrosporidiaDB:CWI39_0046p0040"/>
<protein>
    <submittedName>
        <fullName evidence="3">Uncharacterized protein</fullName>
    </submittedName>
</protein>
<name>A0A4Q9LKT3_9MICR</name>
<proteinExistence type="predicted"/>